<dbReference type="InterPro" id="IPR002060">
    <property type="entry name" value="Squ/phyt_synthse"/>
</dbReference>
<dbReference type="Pfam" id="PF00494">
    <property type="entry name" value="SQS_PSY"/>
    <property type="match status" value="1"/>
</dbReference>
<dbReference type="GO" id="GO:0004311">
    <property type="term" value="F:geranylgeranyl diphosphate synthase activity"/>
    <property type="evidence" value="ECO:0007669"/>
    <property type="project" value="InterPro"/>
</dbReference>
<dbReference type="SFLD" id="SFLDG01018">
    <property type="entry name" value="Squalene/Phytoene_Synthase_Lik"/>
    <property type="match status" value="1"/>
</dbReference>
<keyword evidence="4" id="KW-1185">Reference proteome</keyword>
<evidence type="ECO:0000313" key="4">
    <source>
        <dbReference type="Proteomes" id="UP000031057"/>
    </source>
</evidence>
<sequence length="332" mass="36318">MAGSRAQLVEAARRSIRRGSKSFAAASRLFDRTTRERVWLLYAWCRACDDIADEQDHGHAVAPGPVGTSMAPENRLATIRTLTELAIAGEDTGSPAFDALALLMREVPVTRAMVEDVMAGFALDADDWRPRGEADMLRYCYHVAGAVGVMMAVVMGVSPEDEDTLDRACDLGIAFQLGNIVRDVWEDDARGRCYLPIEWLVEADIPPGEITKPHYRHALVPMVARACELAREYEASARVGAARLAFRQRWAVLSAANIYGGIAREVERLGAHAWDHRVHTGKIDKLRMVAAALAEARREPAPAPRPTLSRRELNAAARMAGTPKGASADPAR</sequence>
<dbReference type="EMBL" id="JTDI01000006">
    <property type="protein sequence ID" value="KHK90005.1"/>
    <property type="molecule type" value="Genomic_DNA"/>
</dbReference>
<feature type="region of interest" description="Disordered" evidence="2">
    <location>
        <begin position="296"/>
        <end position="332"/>
    </location>
</feature>
<dbReference type="SFLD" id="SFLDS00005">
    <property type="entry name" value="Isoprenoid_Synthase_Type_I"/>
    <property type="match status" value="1"/>
</dbReference>
<dbReference type="AlphaFoldDB" id="A0A0B1ZL61"/>
<dbReference type="Gene3D" id="1.10.600.10">
    <property type="entry name" value="Farnesyl Diphosphate Synthase"/>
    <property type="match status" value="1"/>
</dbReference>
<dbReference type="STRING" id="1348853.LK12_19160"/>
<evidence type="ECO:0000313" key="3">
    <source>
        <dbReference type="EMBL" id="KHK90005.1"/>
    </source>
</evidence>
<dbReference type="PROSITE" id="PS01045">
    <property type="entry name" value="SQUALEN_PHYTOEN_SYN_2"/>
    <property type="match status" value="1"/>
</dbReference>
<dbReference type="InterPro" id="IPR019845">
    <property type="entry name" value="Squalene/phytoene_synthase_CS"/>
</dbReference>
<dbReference type="InterPro" id="IPR033904">
    <property type="entry name" value="Trans_IPPS_HH"/>
</dbReference>
<comment type="caution">
    <text evidence="3">The sequence shown here is derived from an EMBL/GenBank/DDBJ whole genome shotgun (WGS) entry which is preliminary data.</text>
</comment>
<evidence type="ECO:0000256" key="2">
    <source>
        <dbReference type="SAM" id="MobiDB-lite"/>
    </source>
</evidence>
<evidence type="ECO:0000256" key="1">
    <source>
        <dbReference type="ARBA" id="ARBA00022679"/>
    </source>
</evidence>
<gene>
    <name evidence="3" type="ORF">LK12_19160</name>
</gene>
<keyword evidence="1" id="KW-0808">Transferase</keyword>
<accession>A0A0B1ZL61</accession>
<proteinExistence type="predicted"/>
<dbReference type="GO" id="GO:0051996">
    <property type="term" value="F:squalene synthase [NAD(P)H] activity"/>
    <property type="evidence" value="ECO:0007669"/>
    <property type="project" value="InterPro"/>
</dbReference>
<dbReference type="PROSITE" id="PS01044">
    <property type="entry name" value="SQUALEN_PHYTOEN_SYN_1"/>
    <property type="match status" value="1"/>
</dbReference>
<protein>
    <submittedName>
        <fullName evidence="3">Phytoene synthase</fullName>
    </submittedName>
</protein>
<dbReference type="PANTHER" id="PTHR31480">
    <property type="entry name" value="BIFUNCTIONAL LYCOPENE CYCLASE/PHYTOENE SYNTHASE"/>
    <property type="match status" value="1"/>
</dbReference>
<dbReference type="SFLD" id="SFLDG01212">
    <property type="entry name" value="Phytoene_synthase_like"/>
    <property type="match status" value="1"/>
</dbReference>
<dbReference type="GO" id="GO:0016117">
    <property type="term" value="P:carotenoid biosynthetic process"/>
    <property type="evidence" value="ECO:0007669"/>
    <property type="project" value="UniProtKB-ARBA"/>
</dbReference>
<dbReference type="InterPro" id="IPR008949">
    <property type="entry name" value="Isoprenoid_synthase_dom_sf"/>
</dbReference>
<dbReference type="InterPro" id="IPR044843">
    <property type="entry name" value="Trans_IPPS_bact-type"/>
</dbReference>
<dbReference type="SUPFAM" id="SSF48576">
    <property type="entry name" value="Terpenoid synthases"/>
    <property type="match status" value="1"/>
</dbReference>
<dbReference type="OrthoDB" id="9807580at2"/>
<organism evidence="3 4">
    <name type="scientific">Novosphingobium malaysiense</name>
    <dbReference type="NCBI Taxonomy" id="1348853"/>
    <lineage>
        <taxon>Bacteria</taxon>
        <taxon>Pseudomonadati</taxon>
        <taxon>Pseudomonadota</taxon>
        <taxon>Alphaproteobacteria</taxon>
        <taxon>Sphingomonadales</taxon>
        <taxon>Sphingomonadaceae</taxon>
        <taxon>Novosphingobium</taxon>
    </lineage>
</organism>
<name>A0A0B1ZL61_9SPHN</name>
<dbReference type="CDD" id="cd00683">
    <property type="entry name" value="Trans_IPPS_HH"/>
    <property type="match status" value="1"/>
</dbReference>
<dbReference type="Proteomes" id="UP000031057">
    <property type="component" value="Unassembled WGS sequence"/>
</dbReference>
<dbReference type="RefSeq" id="WP_039287669.1">
    <property type="nucleotide sequence ID" value="NZ_JTDI01000006.1"/>
</dbReference>
<reference evidence="3 4" key="1">
    <citation type="submission" date="2014-10" db="EMBL/GenBank/DDBJ databases">
        <title>Genome sequence of Novosphingobium malaysiense MUSC 273(T).</title>
        <authorList>
            <person name="Lee L.-H."/>
        </authorList>
    </citation>
    <scope>NUCLEOTIDE SEQUENCE [LARGE SCALE GENOMIC DNA]</scope>
    <source>
        <strain evidence="3 4">MUSC 273</strain>
    </source>
</reference>